<dbReference type="EMBL" id="CAJPDR010000644">
    <property type="protein sequence ID" value="CAF9941263.1"/>
    <property type="molecule type" value="Genomic_DNA"/>
</dbReference>
<gene>
    <name evidence="2" type="ORF">ALECFALPRED_009046</name>
</gene>
<dbReference type="Proteomes" id="UP000664203">
    <property type="component" value="Unassembled WGS sequence"/>
</dbReference>
<organism evidence="2 3">
    <name type="scientific">Alectoria fallacina</name>
    <dbReference type="NCBI Taxonomy" id="1903189"/>
    <lineage>
        <taxon>Eukaryota</taxon>
        <taxon>Fungi</taxon>
        <taxon>Dikarya</taxon>
        <taxon>Ascomycota</taxon>
        <taxon>Pezizomycotina</taxon>
        <taxon>Lecanoromycetes</taxon>
        <taxon>OSLEUM clade</taxon>
        <taxon>Lecanoromycetidae</taxon>
        <taxon>Lecanorales</taxon>
        <taxon>Lecanorineae</taxon>
        <taxon>Parmeliaceae</taxon>
        <taxon>Alectoria</taxon>
    </lineage>
</organism>
<evidence type="ECO:0000313" key="3">
    <source>
        <dbReference type="Proteomes" id="UP000664203"/>
    </source>
</evidence>
<dbReference type="AlphaFoldDB" id="A0A8H3J5T2"/>
<name>A0A8H3J5T2_9LECA</name>
<evidence type="ECO:0000256" key="1">
    <source>
        <dbReference type="SAM" id="MobiDB-lite"/>
    </source>
</evidence>
<protein>
    <submittedName>
        <fullName evidence="2">Uncharacterized protein</fullName>
    </submittedName>
</protein>
<reference evidence="2" key="1">
    <citation type="submission" date="2021-03" db="EMBL/GenBank/DDBJ databases">
        <authorList>
            <person name="Tagirdzhanova G."/>
        </authorList>
    </citation>
    <scope>NUCLEOTIDE SEQUENCE</scope>
</reference>
<feature type="compositionally biased region" description="Polar residues" evidence="1">
    <location>
        <begin position="263"/>
        <end position="277"/>
    </location>
</feature>
<sequence length="307" mass="34477">MAVPLSSSIAAEASRATELKVPKPPSTISEQSQAEIEPVCPLHGADYDSIIHFGREITTLRLRKEYFEEADQGIVEYSKLLTTENDKLDVVLSEKMVNHLYTIQVLALWSFDSPMAEKLLSQLDCPLMRRFWEMRTSPETFSLPNPNVTRNEFRLSQSKPTITQKAMDKGMIMVENRSRKAAVSMIGIISQLEELDFTEVRQEIKKANRRISTSTVVAVLEGILQHIYYDPLQAVREERLKEIETIRAIGRKTHRTKGANPDTAGQETGQPSSSSKTSKIRAPAVATQEQNSTKEPTTDISNTAKEV</sequence>
<proteinExistence type="predicted"/>
<feature type="compositionally biased region" description="Polar residues" evidence="1">
    <location>
        <begin position="287"/>
        <end position="307"/>
    </location>
</feature>
<comment type="caution">
    <text evidence="2">The sequence shown here is derived from an EMBL/GenBank/DDBJ whole genome shotgun (WGS) entry which is preliminary data.</text>
</comment>
<feature type="region of interest" description="Disordered" evidence="1">
    <location>
        <begin position="251"/>
        <end position="307"/>
    </location>
</feature>
<accession>A0A8H3J5T2</accession>
<evidence type="ECO:0000313" key="2">
    <source>
        <dbReference type="EMBL" id="CAF9941263.1"/>
    </source>
</evidence>
<keyword evidence="3" id="KW-1185">Reference proteome</keyword>